<dbReference type="Pfam" id="PF14223">
    <property type="entry name" value="Retrotran_gag_2"/>
    <property type="match status" value="1"/>
</dbReference>
<dbReference type="InterPro" id="IPR001878">
    <property type="entry name" value="Znf_CCHC"/>
</dbReference>
<dbReference type="PANTHER" id="PTHR47592:SF31">
    <property type="entry name" value="ZINC FINGER, CCHC-TYPE-RELATED"/>
    <property type="match status" value="1"/>
</dbReference>
<feature type="domain" description="CCHC-type" evidence="3">
    <location>
        <begin position="108"/>
        <end position="123"/>
    </location>
</feature>
<evidence type="ECO:0000313" key="5">
    <source>
        <dbReference type="Proteomes" id="UP000827721"/>
    </source>
</evidence>
<keyword evidence="5" id="KW-1185">Reference proteome</keyword>
<dbReference type="PANTHER" id="PTHR47592">
    <property type="entry name" value="PBF68 PROTEIN"/>
    <property type="match status" value="1"/>
</dbReference>
<keyword evidence="1" id="KW-0863">Zinc-finger</keyword>
<dbReference type="Pfam" id="PF22936">
    <property type="entry name" value="Pol_BBD"/>
    <property type="match status" value="1"/>
</dbReference>
<reference evidence="4 5" key="1">
    <citation type="submission" date="2021-02" db="EMBL/GenBank/DDBJ databases">
        <title>Plant Genome Project.</title>
        <authorList>
            <person name="Zhang R.-G."/>
        </authorList>
    </citation>
    <scope>NUCLEOTIDE SEQUENCE [LARGE SCALE GENOMIC DNA]</scope>
    <source>
        <tissue evidence="4">Leaves</tissue>
    </source>
</reference>
<accession>A0ABQ8IL45</accession>
<evidence type="ECO:0000256" key="2">
    <source>
        <dbReference type="SAM" id="MobiDB-lite"/>
    </source>
</evidence>
<protein>
    <recommendedName>
        <fullName evidence="3">CCHC-type domain-containing protein</fullName>
    </recommendedName>
</protein>
<dbReference type="InterPro" id="IPR036875">
    <property type="entry name" value="Znf_CCHC_sf"/>
</dbReference>
<keyword evidence="1" id="KW-0862">Zinc</keyword>
<dbReference type="InterPro" id="IPR054722">
    <property type="entry name" value="PolX-like_BBD"/>
</dbReference>
<organism evidence="4 5">
    <name type="scientific">Xanthoceras sorbifolium</name>
    <dbReference type="NCBI Taxonomy" id="99658"/>
    <lineage>
        <taxon>Eukaryota</taxon>
        <taxon>Viridiplantae</taxon>
        <taxon>Streptophyta</taxon>
        <taxon>Embryophyta</taxon>
        <taxon>Tracheophyta</taxon>
        <taxon>Spermatophyta</taxon>
        <taxon>Magnoliopsida</taxon>
        <taxon>eudicotyledons</taxon>
        <taxon>Gunneridae</taxon>
        <taxon>Pentapetalae</taxon>
        <taxon>rosids</taxon>
        <taxon>malvids</taxon>
        <taxon>Sapindales</taxon>
        <taxon>Sapindaceae</taxon>
        <taxon>Xanthoceroideae</taxon>
        <taxon>Xanthoceras</taxon>
    </lineage>
</organism>
<feature type="compositionally biased region" description="Basic residues" evidence="2">
    <location>
        <begin position="81"/>
        <end position="90"/>
    </location>
</feature>
<comment type="caution">
    <text evidence="4">The sequence shown here is derived from an EMBL/GenBank/DDBJ whole genome shotgun (WGS) entry which is preliminary data.</text>
</comment>
<name>A0ABQ8IL45_9ROSI</name>
<dbReference type="PROSITE" id="PS50158">
    <property type="entry name" value="ZF_CCHC"/>
    <property type="match status" value="1"/>
</dbReference>
<gene>
    <name evidence="4" type="ORF">JRO89_XS01G0199500</name>
</gene>
<proteinExistence type="predicted"/>
<dbReference type="SUPFAM" id="SSF57756">
    <property type="entry name" value="Retrovirus zinc finger-like domains"/>
    <property type="match status" value="1"/>
</dbReference>
<keyword evidence="1" id="KW-0479">Metal-binding</keyword>
<evidence type="ECO:0000259" key="3">
    <source>
        <dbReference type="PROSITE" id="PS50158"/>
    </source>
</evidence>
<dbReference type="EMBL" id="JAFEMO010000001">
    <property type="protein sequence ID" value="KAH7577059.1"/>
    <property type="molecule type" value="Genomic_DNA"/>
</dbReference>
<evidence type="ECO:0000256" key="1">
    <source>
        <dbReference type="PROSITE-ProRule" id="PRU00047"/>
    </source>
</evidence>
<sequence length="222" mass="25244">MNTLEIINQLAVINIKFEEEIQGLWLLGTLPDLWEMFISSLSNSTPDDIITMDLAKSSVLNEEMRRKLQGSSHSEILVTKLRGRSKSRGPRNKDRSKSKSNKFANIECYHCGQNGHIKKYCRQLKRDNKKDKGKEKKNNDSYDDVTDDFLIVCDDDDVVNLTCHETSWVIDSGASIHALSRREFFASYTSRDFGDVKIGNNNLAKAIGMRDKCLETNNGKGF</sequence>
<dbReference type="Proteomes" id="UP000827721">
    <property type="component" value="Unassembled WGS sequence"/>
</dbReference>
<evidence type="ECO:0000313" key="4">
    <source>
        <dbReference type="EMBL" id="KAH7577059.1"/>
    </source>
</evidence>
<feature type="region of interest" description="Disordered" evidence="2">
    <location>
        <begin position="79"/>
        <end position="100"/>
    </location>
</feature>
<dbReference type="Gene3D" id="4.10.60.10">
    <property type="entry name" value="Zinc finger, CCHC-type"/>
    <property type="match status" value="1"/>
</dbReference>